<sequence>MCKLLVLVLAVAAAATAHAETADVSHGMQILGKIVRQYLNTQPADVKLSDGVHLVSVRSENDARAATDDKSVFGAVENYLQTHEVRIKLPELMPGEGFGRAFKDALNNIEGTDAGSPRGEGGGGFGGGGGKKGGGMGGILIMGLMMGKMMAALGLGGVGLLAMKALMVSALALMLSIIIGLKKLVHSGHDDGGHTVIHATHGGHGHEYRRKRDAADMAYRAWSAYNSS</sequence>
<protein>
    <submittedName>
        <fullName evidence="3">Uncharacterized protein</fullName>
    </submittedName>
</protein>
<comment type="caution">
    <text evidence="3">The sequence shown here is derived from an EMBL/GenBank/DDBJ whole genome shotgun (WGS) entry which is preliminary data.</text>
</comment>
<reference evidence="3" key="1">
    <citation type="journal article" date="2023" name="G3 (Bethesda)">
        <title>Whole genome assemblies of Zophobas morio and Tenebrio molitor.</title>
        <authorList>
            <person name="Kaur S."/>
            <person name="Stinson S.A."/>
            <person name="diCenzo G.C."/>
        </authorList>
    </citation>
    <scope>NUCLEOTIDE SEQUENCE</scope>
    <source>
        <strain evidence="3">QUZm001</strain>
    </source>
</reference>
<keyword evidence="1" id="KW-0472">Membrane</keyword>
<dbReference type="AlphaFoldDB" id="A0AA38HSB3"/>
<proteinExistence type="predicted"/>
<keyword evidence="4" id="KW-1185">Reference proteome</keyword>
<dbReference type="Proteomes" id="UP001168821">
    <property type="component" value="Unassembled WGS sequence"/>
</dbReference>
<keyword evidence="1" id="KW-0812">Transmembrane</keyword>
<dbReference type="PANTHER" id="PTHR21879">
    <property type="entry name" value="FI03362P-RELATED-RELATED"/>
    <property type="match status" value="1"/>
</dbReference>
<organism evidence="3 4">
    <name type="scientific">Zophobas morio</name>
    <dbReference type="NCBI Taxonomy" id="2755281"/>
    <lineage>
        <taxon>Eukaryota</taxon>
        <taxon>Metazoa</taxon>
        <taxon>Ecdysozoa</taxon>
        <taxon>Arthropoda</taxon>
        <taxon>Hexapoda</taxon>
        <taxon>Insecta</taxon>
        <taxon>Pterygota</taxon>
        <taxon>Neoptera</taxon>
        <taxon>Endopterygota</taxon>
        <taxon>Coleoptera</taxon>
        <taxon>Polyphaga</taxon>
        <taxon>Cucujiformia</taxon>
        <taxon>Tenebrionidae</taxon>
        <taxon>Zophobas</taxon>
    </lineage>
</organism>
<feature type="signal peptide" evidence="2">
    <location>
        <begin position="1"/>
        <end position="19"/>
    </location>
</feature>
<dbReference type="EMBL" id="JALNTZ010000008">
    <property type="protein sequence ID" value="KAJ3642985.1"/>
    <property type="molecule type" value="Genomic_DNA"/>
</dbReference>
<evidence type="ECO:0000313" key="4">
    <source>
        <dbReference type="Proteomes" id="UP001168821"/>
    </source>
</evidence>
<accession>A0AA38HSB3</accession>
<evidence type="ECO:0000313" key="3">
    <source>
        <dbReference type="EMBL" id="KAJ3642985.1"/>
    </source>
</evidence>
<name>A0AA38HSB3_9CUCU</name>
<dbReference type="PANTHER" id="PTHR21879:SF23">
    <property type="entry name" value="IP06949P"/>
    <property type="match status" value="1"/>
</dbReference>
<dbReference type="GO" id="GO:0016020">
    <property type="term" value="C:membrane"/>
    <property type="evidence" value="ECO:0007669"/>
    <property type="project" value="TreeGrafter"/>
</dbReference>
<keyword evidence="2" id="KW-0732">Signal</keyword>
<dbReference type="InterPro" id="IPR012464">
    <property type="entry name" value="DUF1676"/>
</dbReference>
<evidence type="ECO:0000256" key="2">
    <source>
        <dbReference type="SAM" id="SignalP"/>
    </source>
</evidence>
<dbReference type="Pfam" id="PF07898">
    <property type="entry name" value="DUF1676"/>
    <property type="match status" value="1"/>
</dbReference>
<gene>
    <name evidence="3" type="ORF">Zmor_025729</name>
</gene>
<feature type="transmembrane region" description="Helical" evidence="1">
    <location>
        <begin position="150"/>
        <end position="179"/>
    </location>
</feature>
<keyword evidence="1" id="KW-1133">Transmembrane helix</keyword>
<feature type="chain" id="PRO_5041351367" evidence="2">
    <location>
        <begin position="20"/>
        <end position="228"/>
    </location>
</feature>
<evidence type="ECO:0000256" key="1">
    <source>
        <dbReference type="SAM" id="Phobius"/>
    </source>
</evidence>